<evidence type="ECO:0000256" key="3">
    <source>
        <dbReference type="ARBA" id="ARBA00022801"/>
    </source>
</evidence>
<dbReference type="PANTHER" id="PTHR43301:SF3">
    <property type="entry name" value="ARABINAN ENDO-1,5-ALPHA-L-ARABINOSIDASE A-RELATED"/>
    <property type="match status" value="1"/>
</dbReference>
<evidence type="ECO:0000256" key="4">
    <source>
        <dbReference type="ARBA" id="ARBA00023295"/>
    </source>
</evidence>
<keyword evidence="3 7" id="KW-0378">Hydrolase</keyword>
<comment type="similarity">
    <text evidence="2 7">Belongs to the glycosyl hydrolase 43 family.</text>
</comment>
<dbReference type="CDD" id="cd08998">
    <property type="entry name" value="GH43_Arb43a-like"/>
    <property type="match status" value="1"/>
</dbReference>
<feature type="site" description="Important for catalytic activity, responsible for pKa modulation of the active site Glu and correct orientation of both the proton donor and substrate" evidence="6">
    <location>
        <position position="156"/>
    </location>
</feature>
<dbReference type="RefSeq" id="WP_148932709.1">
    <property type="nucleotide sequence ID" value="NZ_VNHS01000013.1"/>
</dbReference>
<evidence type="ECO:0000256" key="8">
    <source>
        <dbReference type="SAM" id="MobiDB-lite"/>
    </source>
</evidence>
<dbReference type="InterPro" id="IPR032291">
    <property type="entry name" value="Abn2_C"/>
</dbReference>
<evidence type="ECO:0000259" key="9">
    <source>
        <dbReference type="Pfam" id="PF16369"/>
    </source>
</evidence>
<dbReference type="GO" id="GO:0004553">
    <property type="term" value="F:hydrolase activity, hydrolyzing O-glycosyl compounds"/>
    <property type="evidence" value="ECO:0007669"/>
    <property type="project" value="InterPro"/>
</dbReference>
<dbReference type="SUPFAM" id="SSF75005">
    <property type="entry name" value="Arabinanase/levansucrase/invertase"/>
    <property type="match status" value="1"/>
</dbReference>
<dbReference type="OrthoDB" id="9801455at2"/>
<feature type="region of interest" description="Disordered" evidence="8">
    <location>
        <begin position="1"/>
        <end position="38"/>
    </location>
</feature>
<dbReference type="EMBL" id="VNHS01000013">
    <property type="protein sequence ID" value="TYP69704.1"/>
    <property type="molecule type" value="Genomic_DNA"/>
</dbReference>
<feature type="active site" description="Proton donor" evidence="5">
    <location>
        <position position="212"/>
    </location>
</feature>
<dbReference type="InterPro" id="IPR006710">
    <property type="entry name" value="Glyco_hydro_43"/>
</dbReference>
<feature type="domain" description="Extracellular endo-alpha-(1-&gt;5)-L-arabinanase C-terminal" evidence="9">
    <location>
        <begin position="338"/>
        <end position="442"/>
    </location>
</feature>
<evidence type="ECO:0000313" key="10">
    <source>
        <dbReference type="EMBL" id="TYP69704.1"/>
    </source>
</evidence>
<dbReference type="GO" id="GO:0005975">
    <property type="term" value="P:carbohydrate metabolic process"/>
    <property type="evidence" value="ECO:0007669"/>
    <property type="project" value="InterPro"/>
</dbReference>
<sequence>MTGLNTSTIEYPSAPPAQPPKPVFVDGQQPPSRPDPFSLWGSHDPALFRDPVTGLYYTYCTGAIARRSADLITWETIGKMVEQPPKESSDWVGDTGIWAPDIIKVGDEYRLYCSNSTWGVRQSAIFLAVADNAEGPFEPRGIVLKTSHASPVNAIDANLVVEEETGDHYMAYGSFWGGMHIIKLDKETGLAAEEGIGVCIARRPKWADGAIEGPYIRFNPDTGYYYLFVSYGSLKSDYNIRVGRSRGLLGPYLDPNGRDMNVVDDDRNEIGLMIAGGYRFGDGQGYMGPGHNSVLRDEDNAWYLACHIREHDFSGPQIATMHVHRILWTPDDWPLLNPQRYAGEKIQPIDRASIAGEYERIKLTPLVPQAVLNSVPMTLFADGRFECCSIVGQWEQTGETAIAISYGNIVETCLLTPAWDWHRNKPTLALTGLDQRGVAVWASKI</sequence>
<dbReference type="InterPro" id="IPR050727">
    <property type="entry name" value="GH43_arabinanases"/>
</dbReference>
<dbReference type="Proteomes" id="UP000323257">
    <property type="component" value="Unassembled WGS sequence"/>
</dbReference>
<name>A0A5S5BS08_9BACL</name>
<dbReference type="Gene3D" id="2.40.128.10">
    <property type="match status" value="1"/>
</dbReference>
<keyword evidence="4 7" id="KW-0326">Glycosidase</keyword>
<dbReference type="Pfam" id="PF04616">
    <property type="entry name" value="Glyco_hydro_43"/>
    <property type="match status" value="1"/>
</dbReference>
<dbReference type="Pfam" id="PF16369">
    <property type="entry name" value="GH43_C"/>
    <property type="match status" value="1"/>
</dbReference>
<proteinExistence type="inferred from homology"/>
<evidence type="ECO:0000313" key="11">
    <source>
        <dbReference type="Proteomes" id="UP000323257"/>
    </source>
</evidence>
<evidence type="ECO:0000256" key="6">
    <source>
        <dbReference type="PIRSR" id="PIRSR606710-2"/>
    </source>
</evidence>
<evidence type="ECO:0000256" key="2">
    <source>
        <dbReference type="ARBA" id="ARBA00009865"/>
    </source>
</evidence>
<feature type="compositionally biased region" description="Polar residues" evidence="8">
    <location>
        <begin position="1"/>
        <end position="10"/>
    </location>
</feature>
<evidence type="ECO:0000256" key="1">
    <source>
        <dbReference type="ARBA" id="ARBA00004834"/>
    </source>
</evidence>
<keyword evidence="11" id="KW-1185">Reference proteome</keyword>
<feature type="active site" description="Proton acceptor" evidence="5">
    <location>
        <position position="44"/>
    </location>
</feature>
<feature type="compositionally biased region" description="Pro residues" evidence="8">
    <location>
        <begin position="13"/>
        <end position="22"/>
    </location>
</feature>
<dbReference type="AlphaFoldDB" id="A0A5S5BS08"/>
<reference evidence="10 11" key="1">
    <citation type="submission" date="2019-07" db="EMBL/GenBank/DDBJ databases">
        <title>Genomic Encyclopedia of Type Strains, Phase III (KMG-III): the genomes of soil and plant-associated and newly described type strains.</title>
        <authorList>
            <person name="Whitman W."/>
        </authorList>
    </citation>
    <scope>NUCLEOTIDE SEQUENCE [LARGE SCALE GENOMIC DNA]</scope>
    <source>
        <strain evidence="10 11">BL24</strain>
    </source>
</reference>
<dbReference type="PANTHER" id="PTHR43301">
    <property type="entry name" value="ARABINAN ENDO-1,5-ALPHA-L-ARABINOSIDASE"/>
    <property type="match status" value="1"/>
</dbReference>
<comment type="caution">
    <text evidence="10">The sequence shown here is derived from an EMBL/GenBank/DDBJ whole genome shotgun (WGS) entry which is preliminary data.</text>
</comment>
<dbReference type="InterPro" id="IPR023296">
    <property type="entry name" value="Glyco_hydro_beta-prop_sf"/>
</dbReference>
<evidence type="ECO:0000256" key="7">
    <source>
        <dbReference type="RuleBase" id="RU361187"/>
    </source>
</evidence>
<protein>
    <submittedName>
        <fullName evidence="10">Arabinan endo-1,5-alpha-L-arabinosidase</fullName>
    </submittedName>
</protein>
<evidence type="ECO:0000256" key="5">
    <source>
        <dbReference type="PIRSR" id="PIRSR606710-1"/>
    </source>
</evidence>
<dbReference type="Gene3D" id="2.115.10.20">
    <property type="entry name" value="Glycosyl hydrolase domain, family 43"/>
    <property type="match status" value="1"/>
</dbReference>
<gene>
    <name evidence="10" type="ORF">BCM02_11333</name>
</gene>
<comment type="pathway">
    <text evidence="1">Glycan metabolism; L-arabinan degradation.</text>
</comment>
<organism evidence="10 11">
    <name type="scientific">Paenibacillus methanolicus</name>
    <dbReference type="NCBI Taxonomy" id="582686"/>
    <lineage>
        <taxon>Bacteria</taxon>
        <taxon>Bacillati</taxon>
        <taxon>Bacillota</taxon>
        <taxon>Bacilli</taxon>
        <taxon>Bacillales</taxon>
        <taxon>Paenibacillaceae</taxon>
        <taxon>Paenibacillus</taxon>
    </lineage>
</organism>
<accession>A0A5S5BS08</accession>